<proteinExistence type="predicted"/>
<accession>A0A7K3PDV6</accession>
<evidence type="ECO:0000313" key="1">
    <source>
        <dbReference type="EMBL" id="NEB07531.1"/>
    </source>
</evidence>
<sequence length="38" mass="3910">MSRPRTGAVVTGGGRGLGRLIAALLVERGHHVLVTDVS</sequence>
<dbReference type="InterPro" id="IPR036291">
    <property type="entry name" value="NAD(P)-bd_dom_sf"/>
</dbReference>
<reference evidence="1 2" key="1">
    <citation type="submission" date="2020-01" db="EMBL/GenBank/DDBJ databases">
        <title>Insect and environment-associated Actinomycetes.</title>
        <authorList>
            <person name="Currrie C."/>
            <person name="Chevrette M."/>
            <person name="Carlson C."/>
            <person name="Stubbendieck R."/>
            <person name="Wendt-Pienkowski E."/>
        </authorList>
    </citation>
    <scope>NUCLEOTIDE SEQUENCE [LARGE SCALE GENOMIC DNA]</scope>
    <source>
        <strain evidence="1 2">SID14163</strain>
    </source>
</reference>
<protein>
    <submittedName>
        <fullName evidence="1">Short-chain dehydrogenase</fullName>
    </submittedName>
</protein>
<dbReference type="AlphaFoldDB" id="A0A7K3PDV6"/>
<evidence type="ECO:0000313" key="2">
    <source>
        <dbReference type="Proteomes" id="UP000470446"/>
    </source>
</evidence>
<comment type="caution">
    <text evidence="1">The sequence shown here is derived from an EMBL/GenBank/DDBJ whole genome shotgun (WGS) entry which is preliminary data.</text>
</comment>
<gene>
    <name evidence="1" type="ORF">G3I32_01295</name>
</gene>
<name>A0A7K3PDV6_9ACTN</name>
<organism evidence="1 2">
    <name type="scientific">Streptomyces coelicoflavus</name>
    <dbReference type="NCBI Taxonomy" id="285562"/>
    <lineage>
        <taxon>Bacteria</taxon>
        <taxon>Bacillati</taxon>
        <taxon>Actinomycetota</taxon>
        <taxon>Actinomycetes</taxon>
        <taxon>Kitasatosporales</taxon>
        <taxon>Streptomycetaceae</taxon>
        <taxon>Streptomyces</taxon>
    </lineage>
</organism>
<dbReference type="Gene3D" id="3.40.50.720">
    <property type="entry name" value="NAD(P)-binding Rossmann-like Domain"/>
    <property type="match status" value="1"/>
</dbReference>
<dbReference type="SUPFAM" id="SSF51735">
    <property type="entry name" value="NAD(P)-binding Rossmann-fold domains"/>
    <property type="match status" value="1"/>
</dbReference>
<dbReference type="EMBL" id="JAAGMA010000028">
    <property type="protein sequence ID" value="NEB07531.1"/>
    <property type="molecule type" value="Genomic_DNA"/>
</dbReference>
<dbReference type="Proteomes" id="UP000470446">
    <property type="component" value="Unassembled WGS sequence"/>
</dbReference>
<feature type="non-terminal residue" evidence="1">
    <location>
        <position position="38"/>
    </location>
</feature>